<feature type="domain" description="Capsule synthesis protein CapA" evidence="2">
    <location>
        <begin position="8"/>
        <end position="314"/>
    </location>
</feature>
<evidence type="ECO:0000256" key="1">
    <source>
        <dbReference type="ARBA" id="ARBA00005662"/>
    </source>
</evidence>
<gene>
    <name evidence="3" type="primary">capA_1</name>
    <name evidence="3" type="ORF">CHLFYP18_02497</name>
</gene>
<organism evidence="3">
    <name type="scientific">Hungatella hathewayi</name>
    <dbReference type="NCBI Taxonomy" id="154046"/>
    <lineage>
        <taxon>Bacteria</taxon>
        <taxon>Bacillati</taxon>
        <taxon>Bacillota</taxon>
        <taxon>Clostridia</taxon>
        <taxon>Lachnospirales</taxon>
        <taxon>Lachnospiraceae</taxon>
        <taxon>Hungatella</taxon>
    </lineage>
</organism>
<accession>A0A6N3HDL8</accession>
<dbReference type="InterPro" id="IPR029052">
    <property type="entry name" value="Metallo-depent_PP-like"/>
</dbReference>
<proteinExistence type="inferred from homology"/>
<dbReference type="Gene3D" id="3.60.21.10">
    <property type="match status" value="1"/>
</dbReference>
<evidence type="ECO:0000259" key="2">
    <source>
        <dbReference type="SMART" id="SM00854"/>
    </source>
</evidence>
<dbReference type="CDD" id="cd07381">
    <property type="entry name" value="MPP_CapA"/>
    <property type="match status" value="1"/>
</dbReference>
<name>A0A6N3HDL8_9FIRM</name>
<dbReference type="SMART" id="SM00854">
    <property type="entry name" value="PGA_cap"/>
    <property type="match status" value="1"/>
</dbReference>
<dbReference type="PANTHER" id="PTHR33393">
    <property type="entry name" value="POLYGLUTAMINE SYNTHESIS ACCESSORY PROTEIN RV0574C-RELATED"/>
    <property type="match status" value="1"/>
</dbReference>
<comment type="similarity">
    <text evidence="1">Belongs to the CapA family.</text>
</comment>
<dbReference type="InterPro" id="IPR019079">
    <property type="entry name" value="Capsule_synth_CapA"/>
</dbReference>
<dbReference type="RefSeq" id="WP_207662643.1">
    <property type="nucleotide sequence ID" value="NZ_CACRUH010000070.1"/>
</dbReference>
<reference evidence="3" key="1">
    <citation type="submission" date="2019-11" db="EMBL/GenBank/DDBJ databases">
        <authorList>
            <person name="Feng L."/>
        </authorList>
    </citation>
    <scope>NUCLEOTIDE SEQUENCE</scope>
    <source>
        <strain evidence="3">ChathewayiLFYP18</strain>
    </source>
</reference>
<dbReference type="SUPFAM" id="SSF56300">
    <property type="entry name" value="Metallo-dependent phosphatases"/>
    <property type="match status" value="1"/>
</dbReference>
<dbReference type="InterPro" id="IPR052169">
    <property type="entry name" value="CW_Biosynth-Accessory"/>
</dbReference>
<dbReference type="AlphaFoldDB" id="A0A6N3HDL8"/>
<evidence type="ECO:0000313" key="3">
    <source>
        <dbReference type="EMBL" id="VYU74756.1"/>
    </source>
</evidence>
<dbReference type="EMBL" id="CACRUH010000070">
    <property type="protein sequence ID" value="VYU74756.1"/>
    <property type="molecule type" value="Genomic_DNA"/>
</dbReference>
<sequence>MNSENCIKLSFLGDVTCDRPLLNASKNKSDAYDFSPVFSEVKSIFRSSDYVIANFENVCAGSSNDYKNEYLLYNCPDQFVKDMKSSGIDFVTTANNHCLDQGIEGLKRTIRVLDSNSVEHTGTYTDQKSRDACKIVLINDIKIAILSYTYGTNESNTGVILNQDTDYYVGLLREQKDAAKDSKKICKKVARYLKASQRRKISRLINRTKLRLGISYFKPYTDKIQDQDTANRYLDQIEKDIIKAKSHSDVVVACLHIGGQFNEEPGEYSKFIVDFFVKKGVDIIVGNHPHVIQKAYNIDSAVVAYSLGGFNLSISADYIVHEPLPEYSLILNVYIDEASRRYHKVTFSILKIVEDDSHMCIVYPVDKLVNELSDHEILKLNDDITKIYNRVTGKNLSKIKIQNEYELNCENS</sequence>
<dbReference type="Pfam" id="PF09587">
    <property type="entry name" value="PGA_cap"/>
    <property type="match status" value="1"/>
</dbReference>
<protein>
    <submittedName>
        <fullName evidence="3">Capsule biosynthesis protein CapA</fullName>
    </submittedName>
</protein>
<dbReference type="PANTHER" id="PTHR33393:SF12">
    <property type="entry name" value="CAPSULE BIOSYNTHESIS PROTEIN CAPA"/>
    <property type="match status" value="1"/>
</dbReference>